<name>A0A5S4YPU6_9BRAD</name>
<dbReference type="EMBL" id="VSTH01000044">
    <property type="protein sequence ID" value="TYO66053.1"/>
    <property type="molecule type" value="Genomic_DNA"/>
</dbReference>
<keyword evidence="2" id="KW-1185">Reference proteome</keyword>
<dbReference type="Proteomes" id="UP000324797">
    <property type="component" value="Unassembled WGS sequence"/>
</dbReference>
<evidence type="ECO:0000313" key="2">
    <source>
        <dbReference type="Proteomes" id="UP000324797"/>
    </source>
</evidence>
<dbReference type="InterPro" id="IPR010282">
    <property type="entry name" value="Uncharacterised_HutD/Ves"/>
</dbReference>
<accession>A0A5S4YPU6</accession>
<dbReference type="SUPFAM" id="SSF51182">
    <property type="entry name" value="RmlC-like cupins"/>
    <property type="match status" value="1"/>
</dbReference>
<dbReference type="InterPro" id="IPR011051">
    <property type="entry name" value="RmlC_Cupin_sf"/>
</dbReference>
<dbReference type="AlphaFoldDB" id="A0A5S4YPU6"/>
<dbReference type="PANTHER" id="PTHR37943:SF1">
    <property type="entry name" value="PROTEIN VES"/>
    <property type="match status" value="1"/>
</dbReference>
<organism evidence="1 2">
    <name type="scientific">Bradyrhizobium hipponense</name>
    <dbReference type="NCBI Taxonomy" id="2605638"/>
    <lineage>
        <taxon>Bacteria</taxon>
        <taxon>Pseudomonadati</taxon>
        <taxon>Pseudomonadota</taxon>
        <taxon>Alphaproteobacteria</taxon>
        <taxon>Hyphomicrobiales</taxon>
        <taxon>Nitrobacteraceae</taxon>
        <taxon>Bradyrhizobium</taxon>
    </lineage>
</organism>
<proteinExistence type="predicted"/>
<dbReference type="Gene3D" id="2.60.120.10">
    <property type="entry name" value="Jelly Rolls"/>
    <property type="match status" value="1"/>
</dbReference>
<protein>
    <submittedName>
        <fullName evidence="1">HutD family protein</fullName>
    </submittedName>
</protein>
<comment type="caution">
    <text evidence="1">The sequence shown here is derived from an EMBL/GenBank/DDBJ whole genome shotgun (WGS) entry which is preliminary data.</text>
</comment>
<reference evidence="1 2" key="1">
    <citation type="submission" date="2019-08" db="EMBL/GenBank/DDBJ databases">
        <title>Bradyrhizobium hipponensis sp. nov., a rhizobium isolated from a Lupinus angustifolius root nodule in Tunisia.</title>
        <authorList>
            <person name="Off K."/>
            <person name="Rejili M."/>
            <person name="Mars M."/>
            <person name="Brachmann A."/>
            <person name="Marin M."/>
        </authorList>
    </citation>
    <scope>NUCLEOTIDE SEQUENCE [LARGE SCALE GENOMIC DNA]</scope>
    <source>
        <strain evidence="2">aSej3</strain>
    </source>
</reference>
<dbReference type="PANTHER" id="PTHR37943">
    <property type="entry name" value="PROTEIN VES"/>
    <property type="match status" value="1"/>
</dbReference>
<evidence type="ECO:0000313" key="1">
    <source>
        <dbReference type="EMBL" id="TYO66053.1"/>
    </source>
</evidence>
<dbReference type="InterPro" id="IPR014710">
    <property type="entry name" value="RmlC-like_jellyroll"/>
</dbReference>
<sequence length="224" mass="24192">MANALAKPIRHAHDARALSAPHTFPDGLQHMKTTLLKPENYTRSAWKNGGGVFTDIADAHRADAAAKDWDSLLWRFAATPIVSPGPFSYMPGIDRLQMVVGGRGLVLKAQDREFDEREPFTAVRFTGELAIVTELEAGPVEVVNLMARRGAVEIELSARTEPGDRRLSAGTHLVYAACGDCSIRLDGAELAIPDKSTLKVELTRPSQLTLVLGLAVLASIEIVG</sequence>
<dbReference type="Pfam" id="PF05962">
    <property type="entry name" value="HutD"/>
    <property type="match status" value="1"/>
</dbReference>
<gene>
    <name evidence="1" type="ORF">FXV83_13365</name>
</gene>